<dbReference type="InterPro" id="IPR041413">
    <property type="entry name" value="MLTR_LBD"/>
</dbReference>
<organism evidence="2 3">
    <name type="scientific">Belnapia rosea</name>
    <dbReference type="NCBI Taxonomy" id="938405"/>
    <lineage>
        <taxon>Bacteria</taxon>
        <taxon>Pseudomonadati</taxon>
        <taxon>Pseudomonadota</taxon>
        <taxon>Alphaproteobacteria</taxon>
        <taxon>Acetobacterales</taxon>
        <taxon>Roseomonadaceae</taxon>
        <taxon>Belnapia</taxon>
    </lineage>
</organism>
<dbReference type="InterPro" id="IPR001387">
    <property type="entry name" value="Cro/C1-type_HTH"/>
</dbReference>
<dbReference type="EMBL" id="FMZX01000001">
    <property type="protein sequence ID" value="SDC38829.1"/>
    <property type="molecule type" value="Genomic_DNA"/>
</dbReference>
<evidence type="ECO:0000313" key="3">
    <source>
        <dbReference type="Proteomes" id="UP000198925"/>
    </source>
</evidence>
<dbReference type="PANTHER" id="PTHR35010:SF4">
    <property type="entry name" value="BLL5781 PROTEIN"/>
    <property type="match status" value="1"/>
</dbReference>
<dbReference type="RefSeq" id="WP_218127489.1">
    <property type="nucleotide sequence ID" value="NZ_FMXZ01000012.1"/>
</dbReference>
<dbReference type="CDD" id="cd00093">
    <property type="entry name" value="HTH_XRE"/>
    <property type="match status" value="1"/>
</dbReference>
<accession>A0A1G6L6B4</accession>
<dbReference type="SUPFAM" id="SSF47413">
    <property type="entry name" value="lambda repressor-like DNA-binding domains"/>
    <property type="match status" value="1"/>
</dbReference>
<name>A0A1G6L6B4_9PROT</name>
<evidence type="ECO:0000259" key="1">
    <source>
        <dbReference type="PROSITE" id="PS50943"/>
    </source>
</evidence>
<dbReference type="GO" id="GO:0003677">
    <property type="term" value="F:DNA binding"/>
    <property type="evidence" value="ECO:0007669"/>
    <property type="project" value="InterPro"/>
</dbReference>
<dbReference type="Proteomes" id="UP000198925">
    <property type="component" value="Unassembled WGS sequence"/>
</dbReference>
<feature type="domain" description="HTH cro/C1-type" evidence="1">
    <location>
        <begin position="16"/>
        <end position="70"/>
    </location>
</feature>
<protein>
    <submittedName>
        <fullName evidence="2">Transcriptional regulator, contains XRE-family HTH domain</fullName>
    </submittedName>
</protein>
<reference evidence="2 3" key="1">
    <citation type="submission" date="2016-10" db="EMBL/GenBank/DDBJ databases">
        <authorList>
            <person name="de Groot N.N."/>
        </authorList>
    </citation>
    <scope>NUCLEOTIDE SEQUENCE [LARGE SCALE GENOMIC DNA]</scope>
    <source>
        <strain evidence="2 3">CPCC 100156</strain>
    </source>
</reference>
<dbReference type="InterPro" id="IPR010982">
    <property type="entry name" value="Lambda_DNA-bd_dom_sf"/>
</dbReference>
<evidence type="ECO:0000313" key="2">
    <source>
        <dbReference type="EMBL" id="SDC38829.1"/>
    </source>
</evidence>
<dbReference type="SMART" id="SM00530">
    <property type="entry name" value="HTH_XRE"/>
    <property type="match status" value="1"/>
</dbReference>
<sequence length="272" mass="29831">METQDRRDGPRFGMMLREWRRVRRRSQLDLALDAEISARHLSFIETGRARPSREMVLRLAEQLDMPLRERNLLLLAAGFAPVFPERDYQDPALGPVRAMVERVLAGHEPFPAVAIDRHWRLLAANAAVAPLLAGCDPALLAPPVNVLRLSLHERGLAPRIANLPEWRDHLLARLRRQVAQAADPVLTALLEELLSYPSPSSDRRVAGEDALAGIAVPFQLATEAGVLSFLSTTMVFGTPRDIQLSELAIEAFLPADAFTLAALGGGRATPGG</sequence>
<dbReference type="PROSITE" id="PS50943">
    <property type="entry name" value="HTH_CROC1"/>
    <property type="match status" value="1"/>
</dbReference>
<dbReference type="Gene3D" id="1.10.260.40">
    <property type="entry name" value="lambda repressor-like DNA-binding domains"/>
    <property type="match status" value="1"/>
</dbReference>
<gene>
    <name evidence="2" type="ORF">SAMN04487779_1001778</name>
</gene>
<dbReference type="Gene3D" id="3.30.450.180">
    <property type="match status" value="1"/>
</dbReference>
<dbReference type="STRING" id="938405.SAMN02927895_03761"/>
<proteinExistence type="predicted"/>
<dbReference type="PANTHER" id="PTHR35010">
    <property type="entry name" value="BLL4672 PROTEIN-RELATED"/>
    <property type="match status" value="1"/>
</dbReference>
<keyword evidence="3" id="KW-1185">Reference proteome</keyword>
<dbReference type="AlphaFoldDB" id="A0A1G6L6B4"/>
<dbReference type="Pfam" id="PF17765">
    <property type="entry name" value="MLTR_LBD"/>
    <property type="match status" value="1"/>
</dbReference>
<dbReference type="Pfam" id="PF01381">
    <property type="entry name" value="HTH_3"/>
    <property type="match status" value="1"/>
</dbReference>